<gene>
    <name evidence="2" type="ORF">H9812_02450</name>
</gene>
<feature type="chain" id="PRO_5038428891" description="Ig-like domain-containing protein" evidence="1">
    <location>
        <begin position="21"/>
        <end position="940"/>
    </location>
</feature>
<organism evidence="2 3">
    <name type="scientific">Candidatus Gallimonas intestinigallinarum</name>
    <dbReference type="NCBI Taxonomy" id="2838604"/>
    <lineage>
        <taxon>Bacteria</taxon>
        <taxon>Bacillati</taxon>
        <taxon>Bacillota</taxon>
        <taxon>Clostridia</taxon>
        <taxon>Candidatus Gallimonas</taxon>
    </lineage>
</organism>
<evidence type="ECO:0000313" key="3">
    <source>
        <dbReference type="Proteomes" id="UP000824044"/>
    </source>
</evidence>
<evidence type="ECO:0000313" key="2">
    <source>
        <dbReference type="EMBL" id="HIZ24321.1"/>
    </source>
</evidence>
<keyword evidence="1" id="KW-0732">Signal</keyword>
<evidence type="ECO:0008006" key="4">
    <source>
        <dbReference type="Google" id="ProtNLM"/>
    </source>
</evidence>
<reference evidence="2" key="1">
    <citation type="journal article" date="2021" name="PeerJ">
        <title>Extensive microbial diversity within the chicken gut microbiome revealed by metagenomics and culture.</title>
        <authorList>
            <person name="Gilroy R."/>
            <person name="Ravi A."/>
            <person name="Getino M."/>
            <person name="Pursley I."/>
            <person name="Horton D.L."/>
            <person name="Alikhan N.F."/>
            <person name="Baker D."/>
            <person name="Gharbi K."/>
            <person name="Hall N."/>
            <person name="Watson M."/>
            <person name="Adriaenssens E.M."/>
            <person name="Foster-Nyarko E."/>
            <person name="Jarju S."/>
            <person name="Secka A."/>
            <person name="Antonio M."/>
            <person name="Oren A."/>
            <person name="Chaudhuri R.R."/>
            <person name="La Ragione R."/>
            <person name="Hildebrand F."/>
            <person name="Pallen M.J."/>
        </authorList>
    </citation>
    <scope>NUCLEOTIDE SEQUENCE</scope>
    <source>
        <strain evidence="2">CHK33-5263</strain>
    </source>
</reference>
<accession>A0A9D2DVV3</accession>
<proteinExistence type="predicted"/>
<feature type="signal peptide" evidence="1">
    <location>
        <begin position="1"/>
        <end position="20"/>
    </location>
</feature>
<dbReference type="PROSITE" id="PS51257">
    <property type="entry name" value="PROKAR_LIPOPROTEIN"/>
    <property type="match status" value="1"/>
</dbReference>
<comment type="caution">
    <text evidence="2">The sequence shown here is derived from an EMBL/GenBank/DDBJ whole genome shotgun (WGS) entry which is preliminary data.</text>
</comment>
<evidence type="ECO:0000256" key="1">
    <source>
        <dbReference type="SAM" id="SignalP"/>
    </source>
</evidence>
<dbReference type="AlphaFoldDB" id="A0A9D2DVV3"/>
<dbReference type="Proteomes" id="UP000824044">
    <property type="component" value="Unassembled WGS sequence"/>
</dbReference>
<protein>
    <recommendedName>
        <fullName evidence="4">Ig-like domain-containing protein</fullName>
    </recommendedName>
</protein>
<sequence>MKKLVLTAAMLLTLGLGVFAACAPSEEDPNPNPDPDPSETYDLGGYAETPWVSTYGTLNFEDGTYDGADSFAVTGVEGEYEDIVISCTMDGANYTLTYNNEEGRLDLYNAQGEFEYFFMADGSAFAGSWYTEDDTSAYYVISSIPDEEGYFAWSIYAAGSMIPSQTEQAITVFMFNEDAERSAGMFFYVPSTEVSYSFTSSGGVYMGTSESENGTAVTTYTGPYSSSYRNSSGDILTIDFSTSIVSYRGSTVSCSAGLGLLGSGIWFNLDGTDYALVYMGDATYLRSTAGDVVFAPYTQNWLMGSEEEEATWSDSNDLYHFEFLSETDVSFDGAQYTMSVGLEDGETVYRFAVGAQPYTIRPLAGTSDAFLLETDDPLRGGYYFRDTAMDAFMQTYSSNAQLLTISRDGRIAISVYDCASDTTTPHTAYFTYLEDLGAIAVAYTPYGTEGNTFYLTQVNAEGVYWAIAGGNGSYAAAATYFTEAFLPMAWETLMLSLEDEDDFYLSGGSDPVTMRFNQENSTVALNGETYYFSWGYGMVRNNNVELYLTIDNEPEHTSDTQYTYWRYTIVPGAYGLDVQYAEIAVDGANADYIGTPYWLFCAPESTMETLREIDFVYEGQYVQETVTFEEDGTLHISSIADGASDALLDAIVIETYNLTIGVSNNLETITVEYLLPDNTSGTLTIVDRTYLTIGTKVYAHSDLAAMAGSYYAADGGSLTLTERAELYVDGSEVIVLRIDNDVAGQLTVTYRRGGADQTAVFTSAGATTNGIEYTKVDFTPEVFVGTYQVGEDTVVVSAIADTVNGALSLSARINGILATPTLSYADGNQTLTFSAFDAATMRTIRCTMTLDGTSLSISIRNGGTATATAADWSYADFAFEGEEPVTGSDGNSYTLTCVMKGEAPVFLLDGEVCGSYVVTIAADGTQQLTVSCNGVTVTVP</sequence>
<name>A0A9D2DVV3_9FIRM</name>
<reference evidence="2" key="2">
    <citation type="submission" date="2021-04" db="EMBL/GenBank/DDBJ databases">
        <authorList>
            <person name="Gilroy R."/>
        </authorList>
    </citation>
    <scope>NUCLEOTIDE SEQUENCE</scope>
    <source>
        <strain evidence="2">CHK33-5263</strain>
    </source>
</reference>
<dbReference type="EMBL" id="DXBS01000052">
    <property type="protein sequence ID" value="HIZ24321.1"/>
    <property type="molecule type" value="Genomic_DNA"/>
</dbReference>